<keyword evidence="4" id="KW-0336">GPI-anchor</keyword>
<keyword evidence="3" id="KW-1003">Cell membrane</keyword>
<dbReference type="AlphaFoldDB" id="A0AAD8S7A3"/>
<evidence type="ECO:0000256" key="2">
    <source>
        <dbReference type="ARBA" id="ARBA00007843"/>
    </source>
</evidence>
<gene>
    <name evidence="9" type="ORF">QYE76_063570</name>
</gene>
<evidence type="ECO:0000256" key="4">
    <source>
        <dbReference type="ARBA" id="ARBA00022622"/>
    </source>
</evidence>
<name>A0AAD8S7A3_LOLMU</name>
<dbReference type="Proteomes" id="UP001231189">
    <property type="component" value="Unassembled WGS sequence"/>
</dbReference>
<feature type="domain" description="FAS1" evidence="8">
    <location>
        <begin position="11"/>
        <end position="147"/>
    </location>
</feature>
<dbReference type="GO" id="GO:0005886">
    <property type="term" value="C:plasma membrane"/>
    <property type="evidence" value="ECO:0007669"/>
    <property type="project" value="UniProtKB-SubCell"/>
</dbReference>
<keyword evidence="6" id="KW-0472">Membrane</keyword>
<evidence type="ECO:0000256" key="5">
    <source>
        <dbReference type="ARBA" id="ARBA00022729"/>
    </source>
</evidence>
<keyword evidence="4" id="KW-0449">Lipoprotein</keyword>
<keyword evidence="5" id="KW-0732">Signal</keyword>
<dbReference type="InterPro" id="IPR000782">
    <property type="entry name" value="FAS1_domain"/>
</dbReference>
<dbReference type="Gene3D" id="2.30.180.10">
    <property type="entry name" value="FAS1 domain"/>
    <property type="match status" value="1"/>
</dbReference>
<keyword evidence="10" id="KW-1185">Reference proteome</keyword>
<evidence type="ECO:0000256" key="7">
    <source>
        <dbReference type="ARBA" id="ARBA00024686"/>
    </source>
</evidence>
<dbReference type="GO" id="GO:0009834">
    <property type="term" value="P:plant-type secondary cell wall biogenesis"/>
    <property type="evidence" value="ECO:0007669"/>
    <property type="project" value="TreeGrafter"/>
</dbReference>
<reference evidence="9" key="1">
    <citation type="submission" date="2023-07" db="EMBL/GenBank/DDBJ databases">
        <title>A chromosome-level genome assembly of Lolium multiflorum.</title>
        <authorList>
            <person name="Chen Y."/>
            <person name="Copetti D."/>
            <person name="Kolliker R."/>
            <person name="Studer B."/>
        </authorList>
    </citation>
    <scope>NUCLEOTIDE SEQUENCE</scope>
    <source>
        <strain evidence="9">02402/16</strain>
        <tissue evidence="9">Leaf</tissue>
    </source>
</reference>
<dbReference type="GO" id="GO:0098552">
    <property type="term" value="C:side of membrane"/>
    <property type="evidence" value="ECO:0007669"/>
    <property type="project" value="UniProtKB-KW"/>
</dbReference>
<evidence type="ECO:0000313" key="10">
    <source>
        <dbReference type="Proteomes" id="UP001231189"/>
    </source>
</evidence>
<dbReference type="EMBL" id="JAUUTY010000004">
    <property type="protein sequence ID" value="KAK1645765.1"/>
    <property type="molecule type" value="Genomic_DNA"/>
</dbReference>
<comment type="subcellular location">
    <subcellularLocation>
        <location evidence="1">Cell membrane</location>
        <topology evidence="1">Lipid-anchor</topology>
        <topology evidence="1">GPI-anchor</topology>
    </subcellularLocation>
</comment>
<dbReference type="SUPFAM" id="SSF82153">
    <property type="entry name" value="FAS1 domain"/>
    <property type="match status" value="1"/>
</dbReference>
<evidence type="ECO:0000256" key="1">
    <source>
        <dbReference type="ARBA" id="ARBA00004609"/>
    </source>
</evidence>
<dbReference type="InterPro" id="IPR036378">
    <property type="entry name" value="FAS1_dom_sf"/>
</dbReference>
<organism evidence="9 10">
    <name type="scientific">Lolium multiflorum</name>
    <name type="common">Italian ryegrass</name>
    <name type="synonym">Lolium perenne subsp. multiflorum</name>
    <dbReference type="NCBI Taxonomy" id="4521"/>
    <lineage>
        <taxon>Eukaryota</taxon>
        <taxon>Viridiplantae</taxon>
        <taxon>Streptophyta</taxon>
        <taxon>Embryophyta</taxon>
        <taxon>Tracheophyta</taxon>
        <taxon>Spermatophyta</taxon>
        <taxon>Magnoliopsida</taxon>
        <taxon>Liliopsida</taxon>
        <taxon>Poales</taxon>
        <taxon>Poaceae</taxon>
        <taxon>BOP clade</taxon>
        <taxon>Pooideae</taxon>
        <taxon>Poodae</taxon>
        <taxon>Poeae</taxon>
        <taxon>Poeae Chloroplast Group 2 (Poeae type)</taxon>
        <taxon>Loliodinae</taxon>
        <taxon>Loliinae</taxon>
        <taxon>Lolium</taxon>
    </lineage>
</organism>
<dbReference type="Pfam" id="PF02469">
    <property type="entry name" value="Fasciclin"/>
    <property type="match status" value="1"/>
</dbReference>
<comment type="similarity">
    <text evidence="2">Belongs to the fasciclin-like AGP family.</text>
</comment>
<evidence type="ECO:0000313" key="9">
    <source>
        <dbReference type="EMBL" id="KAK1645765.1"/>
    </source>
</evidence>
<evidence type="ECO:0000256" key="6">
    <source>
        <dbReference type="ARBA" id="ARBA00023136"/>
    </source>
</evidence>
<sequence>MDIMSTSGCGRFAALVAATPNVSDVFQQRLVAGGGGLTLFCPDDKAVDAFVPTFRALADGVRANVLLDHGVAARYDRAQLAPFAWVALRTLAVADNETQTVLVRDRGDGISLWLGPTWPRDGQATVTKTISSSEAPLALYVVDAVLLRRQKPDGGDDAAACGGELGWPLYCWTVAVVEVLTSRLQDLLMRVG</sequence>
<dbReference type="InterPro" id="IPR045003">
    <property type="entry name" value="FLA_A"/>
</dbReference>
<evidence type="ECO:0000259" key="8">
    <source>
        <dbReference type="Pfam" id="PF02469"/>
    </source>
</evidence>
<evidence type="ECO:0000256" key="3">
    <source>
        <dbReference type="ARBA" id="ARBA00022475"/>
    </source>
</evidence>
<comment type="function">
    <text evidence="7">May be a cell surface adhesion protein.</text>
</comment>
<dbReference type="PANTHER" id="PTHR32077">
    <property type="entry name" value="FASCICLIN-LIKE ARABINOGALACTAN PROTEIN"/>
    <property type="match status" value="1"/>
</dbReference>
<keyword evidence="4" id="KW-0325">Glycoprotein</keyword>
<accession>A0AAD8S7A3</accession>
<dbReference type="PANTHER" id="PTHR32077:SF83">
    <property type="entry name" value="OS06G0285100 PROTEIN"/>
    <property type="match status" value="1"/>
</dbReference>
<proteinExistence type="inferred from homology"/>
<protein>
    <recommendedName>
        <fullName evidence="8">FAS1 domain-containing protein</fullName>
    </recommendedName>
</protein>
<comment type="caution">
    <text evidence="9">The sequence shown here is derived from an EMBL/GenBank/DDBJ whole genome shotgun (WGS) entry which is preliminary data.</text>
</comment>